<name>A0A2M7QIC5_9BACT</name>
<comment type="caution">
    <text evidence="1">The sequence shown here is derived from an EMBL/GenBank/DDBJ whole genome shotgun (WGS) entry which is preliminary data.</text>
</comment>
<proteinExistence type="predicted"/>
<dbReference type="EMBL" id="PFLI01000100">
    <property type="protein sequence ID" value="PIY72059.1"/>
    <property type="molecule type" value="Genomic_DNA"/>
</dbReference>
<dbReference type="Proteomes" id="UP000229401">
    <property type="component" value="Unassembled WGS sequence"/>
</dbReference>
<evidence type="ECO:0000313" key="2">
    <source>
        <dbReference type="Proteomes" id="UP000229401"/>
    </source>
</evidence>
<reference evidence="2" key="1">
    <citation type="submission" date="2017-09" db="EMBL/GenBank/DDBJ databases">
        <title>Depth-based differentiation of microbial function through sediment-hosted aquifers and enrichment of novel symbionts in the deep terrestrial subsurface.</title>
        <authorList>
            <person name="Probst A.J."/>
            <person name="Ladd B."/>
            <person name="Jarett J.K."/>
            <person name="Geller-Mcgrath D.E."/>
            <person name="Sieber C.M.K."/>
            <person name="Emerson J.B."/>
            <person name="Anantharaman K."/>
            <person name="Thomas B.C."/>
            <person name="Malmstrom R."/>
            <person name="Stieglmeier M."/>
            <person name="Klingl A."/>
            <person name="Woyke T."/>
            <person name="Ryan C.M."/>
            <person name="Banfield J.F."/>
        </authorList>
    </citation>
    <scope>NUCLEOTIDE SEQUENCE [LARGE SCALE GENOMIC DNA]</scope>
</reference>
<gene>
    <name evidence="1" type="ORF">COY87_02935</name>
</gene>
<organism evidence="1 2">
    <name type="scientific">Candidatus Roizmanbacteria bacterium CG_4_10_14_0_8_um_filter_33_9</name>
    <dbReference type="NCBI Taxonomy" id="1974826"/>
    <lineage>
        <taxon>Bacteria</taxon>
        <taxon>Candidatus Roizmaniibacteriota</taxon>
    </lineage>
</organism>
<accession>A0A2M7QIC5</accession>
<evidence type="ECO:0000313" key="1">
    <source>
        <dbReference type="EMBL" id="PIY72059.1"/>
    </source>
</evidence>
<protein>
    <submittedName>
        <fullName evidence="1">Uncharacterized protein</fullName>
    </submittedName>
</protein>
<sequence>MQCQKEKDVQAQKFTTDRVLRQVNNIVQNEVNKLSLTNESSIAPDMTELNTQYEEEIKQNTVSLDKHYKECLQK</sequence>
<dbReference type="AlphaFoldDB" id="A0A2M7QIC5"/>